<keyword evidence="3" id="KW-1185">Reference proteome</keyword>
<organism evidence="2 3">
    <name type="scientific">Anaeromyxobacter oryzae</name>
    <dbReference type="NCBI Taxonomy" id="2918170"/>
    <lineage>
        <taxon>Bacteria</taxon>
        <taxon>Pseudomonadati</taxon>
        <taxon>Myxococcota</taxon>
        <taxon>Myxococcia</taxon>
        <taxon>Myxococcales</taxon>
        <taxon>Cystobacterineae</taxon>
        <taxon>Anaeromyxobacteraceae</taxon>
        <taxon>Anaeromyxobacter</taxon>
    </lineage>
</organism>
<dbReference type="RefSeq" id="WP_248357303.1">
    <property type="nucleotide sequence ID" value="NZ_AP025591.1"/>
</dbReference>
<reference evidence="3" key="1">
    <citation type="journal article" date="2022" name="Int. J. Syst. Evol. Microbiol.">
        <title>Anaeromyxobacter oryzae sp. nov., Anaeromyxobacter diazotrophicus sp. nov. and Anaeromyxobacter paludicola sp. nov., isolated from paddy soils.</title>
        <authorList>
            <person name="Itoh H."/>
            <person name="Xu Z."/>
            <person name="Mise K."/>
            <person name="Masuda Y."/>
            <person name="Ushijima N."/>
            <person name="Hayakawa C."/>
            <person name="Shiratori Y."/>
            <person name="Senoo K."/>
        </authorList>
    </citation>
    <scope>NUCLEOTIDE SEQUENCE [LARGE SCALE GENOMIC DNA]</scope>
    <source>
        <strain evidence="3">Red232</strain>
    </source>
</reference>
<sequence>MGRREHVRFWALAALLVAGAAAAYAVLLGREPATPKATVASADAAPVLAVTRVVGQVERVRGAERAPARAGDALRRDDALVAGVDGRVELSAGDSYTVELEGAARFDVQQITATLARFRLESGLVSARVREDPRRTVEFEATRGTVMRTRGGAVSMSRSGKVVAVAATEGAAELESAGTTVVVGAGKRATAVEGLPPSDAVPLPPELLLKVAWPGERTTNRARIVVRGRTEPGAVVVLGGEPVEVGPDGTFMHVLYLREGSQVLEASARGVGGRSSREHGPPVVLDTRAPDPRFDTRGLWGGSPR</sequence>
<dbReference type="Gene3D" id="2.60.40.10">
    <property type="entry name" value="Immunoglobulins"/>
    <property type="match status" value="1"/>
</dbReference>
<evidence type="ECO:0000313" key="3">
    <source>
        <dbReference type="Proteomes" id="UP001162891"/>
    </source>
</evidence>
<dbReference type="EMBL" id="AP025591">
    <property type="protein sequence ID" value="BDG06828.1"/>
    <property type="molecule type" value="Genomic_DNA"/>
</dbReference>
<proteinExistence type="predicted"/>
<name>A0ABN6N490_9BACT</name>
<evidence type="ECO:0000256" key="1">
    <source>
        <dbReference type="SAM" id="MobiDB-lite"/>
    </source>
</evidence>
<feature type="region of interest" description="Disordered" evidence="1">
    <location>
        <begin position="267"/>
        <end position="305"/>
    </location>
</feature>
<evidence type="ECO:0000313" key="2">
    <source>
        <dbReference type="EMBL" id="BDG06828.1"/>
    </source>
</evidence>
<gene>
    <name evidence="2" type="ORF">AMOR_58240</name>
</gene>
<protein>
    <recommendedName>
        <fullName evidence="4">FecR protein domain-containing protein</fullName>
    </recommendedName>
</protein>
<evidence type="ECO:0008006" key="4">
    <source>
        <dbReference type="Google" id="ProtNLM"/>
    </source>
</evidence>
<dbReference type="InterPro" id="IPR013783">
    <property type="entry name" value="Ig-like_fold"/>
</dbReference>
<dbReference type="Proteomes" id="UP001162891">
    <property type="component" value="Chromosome"/>
</dbReference>
<accession>A0ABN6N490</accession>